<dbReference type="Proteomes" id="UP001194696">
    <property type="component" value="Unassembled WGS sequence"/>
</dbReference>
<dbReference type="PANTHER" id="PTHR15600">
    <property type="entry name" value="SACSIN"/>
    <property type="match status" value="1"/>
</dbReference>
<feature type="domain" description="Sacsin/Nov" evidence="2">
    <location>
        <begin position="89"/>
        <end position="288"/>
    </location>
</feature>
<gene>
    <name evidence="3" type="ORF">BGZ96_001453</name>
</gene>
<proteinExistence type="predicted"/>
<feature type="compositionally biased region" description="Basic and acidic residues" evidence="1">
    <location>
        <begin position="75"/>
        <end position="88"/>
    </location>
</feature>
<dbReference type="InterPro" id="IPR052972">
    <property type="entry name" value="Sacsin_chaperone_reg"/>
</dbReference>
<comment type="caution">
    <text evidence="3">The sequence shown here is derived from an EMBL/GenBank/DDBJ whole genome shotgun (WGS) entry which is preliminary data.</text>
</comment>
<dbReference type="EMBL" id="JAAAIM010001240">
    <property type="protein sequence ID" value="KAG0280733.1"/>
    <property type="molecule type" value="Genomic_DNA"/>
</dbReference>
<dbReference type="InterPro" id="IPR058210">
    <property type="entry name" value="SACS/Nov_dom"/>
</dbReference>
<sequence length="1323" mass="148507">MPLELVGFQSHGIREPLTNRISGILDEYPDGTQIARELLQNSDDARSTVQWYLLDHHNYIISNSKRETSATVPPFEEKQSTLPSTEKESSKLQLFHSDLEEYMGPALLAGSDSIFEEKDFVSLKNLAASEKRTDESKIGQMGIGFNSIYHLTDCPSFITGDQFMVIEPHERIFNGVRSEFKEGAVRGNFAEGNQGINKFPDQLKTFSVLEDIDFSKPYPGTVFRFPLRTGEQAKASDISKYVYTPHKVLEMLLKLKDEALKALLFLKHVEKIVIYERKKNQSEPTKLFQIEIVNAEEVRKERLKLLSSLKAHVNPDQSASREDILNYSVRPTYKITQKDGSTSEETWHISTLVGNVLKSREYMSVRTDGDLKNHKLIPWVGVAAPTNPDTKINASRLFCFLPIGIPLPFPVHINGHFAVKQSRREIWTNQDNDFSSQASANIKSLWNVQLFEKQVPEAYAMFLEDVGLDHGANYDLWPTSCGEGIGLDAIWKDLLKGVLKAALSQDRKVFFCGSKTKDTCYVRQLSTVYIAGRDIDRYPLLKESLHSMVNMAEGIPNVILEEIATLVPALGLDQVILTPAHVREILFDNREHWSLTADSATRVEMVKYCILDNDVAGLEGLPLLPLDGDIWVDFAQSKAQKRFFVPRLVFETLSQANAGLVDLNVEGFPFDQVDAVSRDNAMFWVPLPPLSIAKRVRWAFQQTCYRDGIVSVECISQSPERFPTDEWVLDFWDMADDLTDCSELLSGLEGIHLLPVGRGQLAPLSTGQRAIHLNRTTLGNVGVVQKACSVLEQHLGCNLLRSWFQPPAALKPYVVEISDAPGVLNQLVKVDADQLVGVSQQDRAHLAEYFGANLQTATEITDDQRLALNRLPVFKLYNSGRLEPLDASNTLSSSASTVTSKQWRLARGYDSTEHPWLPPSIDLLAGDQPLKHHISSMLGVPVLTESEYWYLIVEGLSKQDESEWDAILTKLAPAYHVHNKIFDLASILRNTPFVPATTALKLADNKGNGLNFLFGDSPVVSTNRHKYGSRRAPKLLPTHRLSPKSVVHPSLAAYFQDMEAVFPGGVYGEAPLFGILSELGMHSTFDTAFVQERIKTLFGSGDLEMEERRKVVEALYARLNSECSEAFLSPDLCEVLTSVPWVYTGLEGGWHTPADCRPQSYRVWVGDEMRLAEFAFTNEALLECVGWKSPPPLETVLLNLCSIAMKYTLQGPEETTTSNLGAEKRRQKQSTLNSLDILPIYQYLAEKVQEPQSLKLITSRLRNRAWLLVSGTFYTVDRVSLKMHCDLQPHFVQIPASDLDDLYLALGVRENIRQDDIESILAS</sequence>
<protein>
    <recommendedName>
        <fullName evidence="2">Sacsin/Nov domain-containing protein</fullName>
    </recommendedName>
</protein>
<reference evidence="3 4" key="1">
    <citation type="journal article" date="2020" name="Fungal Divers.">
        <title>Resolving the Mortierellaceae phylogeny through synthesis of multi-gene phylogenetics and phylogenomics.</title>
        <authorList>
            <person name="Vandepol N."/>
            <person name="Liber J."/>
            <person name="Desiro A."/>
            <person name="Na H."/>
            <person name="Kennedy M."/>
            <person name="Barry K."/>
            <person name="Grigoriev I.V."/>
            <person name="Miller A.N."/>
            <person name="O'Donnell K."/>
            <person name="Stajich J.E."/>
            <person name="Bonito G."/>
        </authorList>
    </citation>
    <scope>NUCLEOTIDE SEQUENCE [LARGE SCALE GENOMIC DNA]</scope>
    <source>
        <strain evidence="3 4">AD045</strain>
    </source>
</reference>
<organism evidence="3 4">
    <name type="scientific">Linnemannia gamsii</name>
    <dbReference type="NCBI Taxonomy" id="64522"/>
    <lineage>
        <taxon>Eukaryota</taxon>
        <taxon>Fungi</taxon>
        <taxon>Fungi incertae sedis</taxon>
        <taxon>Mucoromycota</taxon>
        <taxon>Mortierellomycotina</taxon>
        <taxon>Mortierellomycetes</taxon>
        <taxon>Mortierellales</taxon>
        <taxon>Mortierellaceae</taxon>
        <taxon>Linnemannia</taxon>
    </lineage>
</organism>
<evidence type="ECO:0000313" key="4">
    <source>
        <dbReference type="Proteomes" id="UP001194696"/>
    </source>
</evidence>
<feature type="non-terminal residue" evidence="3">
    <location>
        <position position="1323"/>
    </location>
</feature>
<feature type="region of interest" description="Disordered" evidence="1">
    <location>
        <begin position="65"/>
        <end position="88"/>
    </location>
</feature>
<name>A0ABQ7JMH0_9FUNG</name>
<dbReference type="PANTHER" id="PTHR15600:SF42">
    <property type="entry name" value="SACSIN"/>
    <property type="match status" value="1"/>
</dbReference>
<dbReference type="InterPro" id="IPR036890">
    <property type="entry name" value="HATPase_C_sf"/>
</dbReference>
<dbReference type="Gene3D" id="3.30.565.10">
    <property type="entry name" value="Histidine kinase-like ATPase, C-terminal domain"/>
    <property type="match status" value="1"/>
</dbReference>
<evidence type="ECO:0000313" key="3">
    <source>
        <dbReference type="EMBL" id="KAG0280733.1"/>
    </source>
</evidence>
<dbReference type="Pfam" id="PF25794">
    <property type="entry name" value="SACS"/>
    <property type="match status" value="2"/>
</dbReference>
<feature type="domain" description="Sacsin/Nov" evidence="2">
    <location>
        <begin position="14"/>
        <end position="62"/>
    </location>
</feature>
<dbReference type="SUPFAM" id="SSF55874">
    <property type="entry name" value="ATPase domain of HSP90 chaperone/DNA topoisomerase II/histidine kinase"/>
    <property type="match status" value="1"/>
</dbReference>
<keyword evidence="4" id="KW-1185">Reference proteome</keyword>
<accession>A0ABQ7JMH0</accession>
<evidence type="ECO:0000259" key="2">
    <source>
        <dbReference type="Pfam" id="PF25794"/>
    </source>
</evidence>
<evidence type="ECO:0000256" key="1">
    <source>
        <dbReference type="SAM" id="MobiDB-lite"/>
    </source>
</evidence>